<dbReference type="InterPro" id="IPR015414">
    <property type="entry name" value="TMEM64"/>
</dbReference>
<evidence type="ECO:0000259" key="7">
    <source>
        <dbReference type="Pfam" id="PF09335"/>
    </source>
</evidence>
<dbReference type="PANTHER" id="PTHR12677">
    <property type="entry name" value="GOLGI APPARATUS MEMBRANE PROTEIN TVP38-RELATED"/>
    <property type="match status" value="1"/>
</dbReference>
<evidence type="ECO:0000313" key="9">
    <source>
        <dbReference type="Proteomes" id="UP000275461"/>
    </source>
</evidence>
<protein>
    <recommendedName>
        <fullName evidence="6">TVP38/TMEM64 family membrane protein</fullName>
    </recommendedName>
</protein>
<proteinExistence type="inferred from homology"/>
<accession>A0A498BX76</accession>
<feature type="transmembrane region" description="Helical" evidence="6">
    <location>
        <begin position="87"/>
        <end position="107"/>
    </location>
</feature>
<dbReference type="Proteomes" id="UP000275461">
    <property type="component" value="Unassembled WGS sequence"/>
</dbReference>
<evidence type="ECO:0000256" key="6">
    <source>
        <dbReference type="RuleBase" id="RU366058"/>
    </source>
</evidence>
<evidence type="ECO:0000313" key="8">
    <source>
        <dbReference type="EMBL" id="RLK48294.1"/>
    </source>
</evidence>
<dbReference type="Pfam" id="PF09335">
    <property type="entry name" value="VTT_dom"/>
    <property type="match status" value="1"/>
</dbReference>
<evidence type="ECO:0000256" key="1">
    <source>
        <dbReference type="ARBA" id="ARBA00004651"/>
    </source>
</evidence>
<comment type="subcellular location">
    <subcellularLocation>
        <location evidence="1 6">Cell membrane</location>
        <topology evidence="1 6">Multi-pass membrane protein</topology>
    </subcellularLocation>
</comment>
<dbReference type="RefSeq" id="WP_170153667.1">
    <property type="nucleotide sequence ID" value="NZ_RCDA01000003.1"/>
</dbReference>
<dbReference type="InterPro" id="IPR032816">
    <property type="entry name" value="VTT_dom"/>
</dbReference>
<keyword evidence="2 6" id="KW-1003">Cell membrane</keyword>
<organism evidence="8 9">
    <name type="scientific">Alkalispirillum mobile</name>
    <dbReference type="NCBI Taxonomy" id="85925"/>
    <lineage>
        <taxon>Bacteria</taxon>
        <taxon>Pseudomonadati</taxon>
        <taxon>Pseudomonadota</taxon>
        <taxon>Gammaproteobacteria</taxon>
        <taxon>Chromatiales</taxon>
        <taxon>Ectothiorhodospiraceae</taxon>
        <taxon>Alkalispirillum</taxon>
    </lineage>
</organism>
<evidence type="ECO:0000256" key="3">
    <source>
        <dbReference type="ARBA" id="ARBA00022692"/>
    </source>
</evidence>
<reference evidence="8 9" key="1">
    <citation type="submission" date="2018-10" db="EMBL/GenBank/DDBJ databases">
        <title>Genomic Encyclopedia of Type Strains, Phase IV (KMG-IV): sequencing the most valuable type-strain genomes for metagenomic binning, comparative biology and taxonomic classification.</title>
        <authorList>
            <person name="Goeker M."/>
        </authorList>
    </citation>
    <scope>NUCLEOTIDE SEQUENCE [LARGE SCALE GENOMIC DNA]</scope>
    <source>
        <strain evidence="8 9">DSM 12769</strain>
    </source>
</reference>
<sequence length="230" mass="25002">MTRRRRALLLVAGLLGLILLALLWALLSPGAGWQPERLEALGRRFADAAWFPWAVFALVLLTQQLAVPHLLLIALAVLLLGFWQGFLVAYAATVAGASVGYVVGRLFGQDLLERYSGPRLERLNRALARRGVAGAAVANLFPVLPHTLINLAAGTTRVAFRHFMLGTAIGLFPSTLVIALITQVLLHFARMPTATEAFVALLATGVVALALWLVGRRVWQRMIEADQDDP</sequence>
<dbReference type="AlphaFoldDB" id="A0A498BX76"/>
<feature type="transmembrane region" description="Helical" evidence="6">
    <location>
        <begin position="127"/>
        <end position="151"/>
    </location>
</feature>
<keyword evidence="4 6" id="KW-1133">Transmembrane helix</keyword>
<gene>
    <name evidence="8" type="ORF">DFR31_2173</name>
</gene>
<name>A0A498BX76_9GAMM</name>
<evidence type="ECO:0000256" key="4">
    <source>
        <dbReference type="ARBA" id="ARBA00022989"/>
    </source>
</evidence>
<keyword evidence="9" id="KW-1185">Reference proteome</keyword>
<feature type="transmembrane region" description="Helical" evidence="6">
    <location>
        <begin position="163"/>
        <end position="185"/>
    </location>
</feature>
<feature type="transmembrane region" description="Helical" evidence="6">
    <location>
        <begin position="56"/>
        <end position="80"/>
    </location>
</feature>
<comment type="caution">
    <text evidence="8">The sequence shown here is derived from an EMBL/GenBank/DDBJ whole genome shotgun (WGS) entry which is preliminary data.</text>
</comment>
<keyword evidence="3 6" id="KW-0812">Transmembrane</keyword>
<dbReference type="GO" id="GO:0005886">
    <property type="term" value="C:plasma membrane"/>
    <property type="evidence" value="ECO:0007669"/>
    <property type="project" value="UniProtKB-SubCell"/>
</dbReference>
<keyword evidence="5 6" id="KW-0472">Membrane</keyword>
<evidence type="ECO:0000256" key="2">
    <source>
        <dbReference type="ARBA" id="ARBA00022475"/>
    </source>
</evidence>
<feature type="domain" description="VTT" evidence="7">
    <location>
        <begin position="67"/>
        <end position="182"/>
    </location>
</feature>
<dbReference type="EMBL" id="RCDA01000003">
    <property type="protein sequence ID" value="RLK48294.1"/>
    <property type="molecule type" value="Genomic_DNA"/>
</dbReference>
<feature type="transmembrane region" description="Helical" evidence="6">
    <location>
        <begin position="197"/>
        <end position="214"/>
    </location>
</feature>
<dbReference type="PANTHER" id="PTHR12677:SF59">
    <property type="entry name" value="GOLGI APPARATUS MEMBRANE PROTEIN TVP38-RELATED"/>
    <property type="match status" value="1"/>
</dbReference>
<evidence type="ECO:0000256" key="5">
    <source>
        <dbReference type="ARBA" id="ARBA00023136"/>
    </source>
</evidence>
<comment type="similarity">
    <text evidence="6">Belongs to the TVP38/TMEM64 family.</text>
</comment>